<reference evidence="2 3" key="1">
    <citation type="submission" date="2016-10" db="EMBL/GenBank/DDBJ databases">
        <authorList>
            <person name="de Groot N.N."/>
        </authorList>
    </citation>
    <scope>NUCLEOTIDE SEQUENCE [LARGE SCALE GENOMIC DNA]</scope>
    <source>
        <strain evidence="2 3">DSM 18978</strain>
    </source>
</reference>
<organism evidence="2 3">
    <name type="scientific">Alkaliphilus peptidifermentans DSM 18978</name>
    <dbReference type="NCBI Taxonomy" id="1120976"/>
    <lineage>
        <taxon>Bacteria</taxon>
        <taxon>Bacillati</taxon>
        <taxon>Bacillota</taxon>
        <taxon>Clostridia</taxon>
        <taxon>Peptostreptococcales</taxon>
        <taxon>Natronincolaceae</taxon>
        <taxon>Alkaliphilus</taxon>
    </lineage>
</organism>
<sequence length="207" mass="23948">MNIVNRIKSIACSLINYPYIPEEFLTQVKGPVLMHISDTPADIYPYIFRIVNKINPQYIIHTGDMVDDIKLEFLKGLKDEYFKSVRKLITKLEESDAIIYYALGNHDDFNIVSKLSQRGNILTKGDIKIENLSFHINHYHENNNGKKDYYLFGHSFTPAHYKGAEHIGLNGLLNINLIDLTTKKVYQLNYPIGTNRLRRMEMGRIGI</sequence>
<dbReference type="AlphaFoldDB" id="A0A1G5FKP9"/>
<dbReference type="SUPFAM" id="SSF56300">
    <property type="entry name" value="Metallo-dependent phosphatases"/>
    <property type="match status" value="1"/>
</dbReference>
<protein>
    <submittedName>
        <fullName evidence="2">Calcineurin-like phosphoesterase</fullName>
    </submittedName>
</protein>
<dbReference type="InterPro" id="IPR029052">
    <property type="entry name" value="Metallo-depent_PP-like"/>
</dbReference>
<dbReference type="GO" id="GO:0016787">
    <property type="term" value="F:hydrolase activity"/>
    <property type="evidence" value="ECO:0007669"/>
    <property type="project" value="InterPro"/>
</dbReference>
<dbReference type="EMBL" id="FMUS01000007">
    <property type="protein sequence ID" value="SCY39836.1"/>
    <property type="molecule type" value="Genomic_DNA"/>
</dbReference>
<dbReference type="InterPro" id="IPR004843">
    <property type="entry name" value="Calcineurin-like_PHP"/>
</dbReference>
<dbReference type="Pfam" id="PF00149">
    <property type="entry name" value="Metallophos"/>
    <property type="match status" value="1"/>
</dbReference>
<dbReference type="RefSeq" id="WP_176758904.1">
    <property type="nucleotide sequence ID" value="NZ_FMUS01000007.1"/>
</dbReference>
<evidence type="ECO:0000259" key="1">
    <source>
        <dbReference type="Pfam" id="PF00149"/>
    </source>
</evidence>
<keyword evidence="3" id="KW-1185">Reference proteome</keyword>
<gene>
    <name evidence="2" type="ORF">SAMN03080606_01452</name>
</gene>
<name>A0A1G5FKP9_9FIRM</name>
<evidence type="ECO:0000313" key="3">
    <source>
        <dbReference type="Proteomes" id="UP000198636"/>
    </source>
</evidence>
<accession>A0A1G5FKP9</accession>
<evidence type="ECO:0000313" key="2">
    <source>
        <dbReference type="EMBL" id="SCY39836.1"/>
    </source>
</evidence>
<feature type="domain" description="Calcineurin-like phosphoesterase" evidence="1">
    <location>
        <begin position="33"/>
        <end position="154"/>
    </location>
</feature>
<dbReference type="Proteomes" id="UP000198636">
    <property type="component" value="Unassembled WGS sequence"/>
</dbReference>
<proteinExistence type="predicted"/>
<dbReference type="CDD" id="cd00838">
    <property type="entry name" value="MPP_superfamily"/>
    <property type="match status" value="1"/>
</dbReference>
<dbReference type="STRING" id="1120976.SAMN03080606_01452"/>
<dbReference type="Gene3D" id="3.60.21.10">
    <property type="match status" value="1"/>
</dbReference>